<accession>A0A645JEB9</accession>
<comment type="caution">
    <text evidence="1">The sequence shown here is derived from an EMBL/GenBank/DDBJ whole genome shotgun (WGS) entry which is preliminary data.</text>
</comment>
<reference evidence="1" key="1">
    <citation type="submission" date="2019-08" db="EMBL/GenBank/DDBJ databases">
        <authorList>
            <person name="Kucharzyk K."/>
            <person name="Murdoch R.W."/>
            <person name="Higgins S."/>
            <person name="Loffler F."/>
        </authorList>
    </citation>
    <scope>NUCLEOTIDE SEQUENCE</scope>
</reference>
<dbReference type="EMBL" id="VSSQ01139262">
    <property type="protein sequence ID" value="MPN61941.1"/>
    <property type="molecule type" value="Genomic_DNA"/>
</dbReference>
<evidence type="ECO:0000313" key="1">
    <source>
        <dbReference type="EMBL" id="MPN61941.1"/>
    </source>
</evidence>
<dbReference type="AlphaFoldDB" id="A0A645JEB9"/>
<gene>
    <name evidence="1" type="ORF">SDC9_209687</name>
</gene>
<organism evidence="1">
    <name type="scientific">bioreactor metagenome</name>
    <dbReference type="NCBI Taxonomy" id="1076179"/>
    <lineage>
        <taxon>unclassified sequences</taxon>
        <taxon>metagenomes</taxon>
        <taxon>ecological metagenomes</taxon>
    </lineage>
</organism>
<proteinExistence type="predicted"/>
<protein>
    <submittedName>
        <fullName evidence="1">Uncharacterized protein</fullName>
    </submittedName>
</protein>
<sequence length="77" mass="8246">MTLVRIDSPARSGGVPRDRTCRRGQTRIVVVQRAALSRSDVPRENARLQCVELSGVPDAGAVLTGVVGDRAVLHLDV</sequence>
<name>A0A645JEB9_9ZZZZ</name>